<dbReference type="Proteomes" id="UP000617628">
    <property type="component" value="Unassembled WGS sequence"/>
</dbReference>
<feature type="active site" evidence="14">
    <location>
        <position position="1258"/>
    </location>
</feature>
<evidence type="ECO:0000256" key="3">
    <source>
        <dbReference type="ARBA" id="ARBA00008608"/>
    </source>
</evidence>
<dbReference type="FunFam" id="1.10.8.750:FF:000002">
    <property type="entry name" value="Phosphoribosylformylglycinamidine synthase"/>
    <property type="match status" value="1"/>
</dbReference>
<evidence type="ECO:0000259" key="18">
    <source>
        <dbReference type="Pfam" id="PF22689"/>
    </source>
</evidence>
<dbReference type="FunFam" id="3.30.1330.10:FF:000002">
    <property type="entry name" value="Phosphoribosylformylglycinamidine synthase"/>
    <property type="match status" value="1"/>
</dbReference>
<evidence type="ECO:0000256" key="2">
    <source>
        <dbReference type="ARBA" id="ARBA00004920"/>
    </source>
</evidence>
<dbReference type="InterPro" id="IPR041609">
    <property type="entry name" value="PurL_linker"/>
</dbReference>
<dbReference type="InterPro" id="IPR029062">
    <property type="entry name" value="Class_I_gatase-like"/>
</dbReference>
<evidence type="ECO:0000256" key="1">
    <source>
        <dbReference type="ARBA" id="ARBA00004496"/>
    </source>
</evidence>
<dbReference type="InterPro" id="IPR040707">
    <property type="entry name" value="FGAR-AT_N"/>
</dbReference>
<feature type="binding site" evidence="14">
    <location>
        <begin position="308"/>
        <end position="319"/>
    </location>
    <ligand>
        <name>ATP</name>
        <dbReference type="ChEBI" id="CHEBI:30616"/>
    </ligand>
</feature>
<feature type="domain" description="Phosphoribosylformylglycinamidine synthase linker" evidence="16">
    <location>
        <begin position="172"/>
        <end position="221"/>
    </location>
</feature>
<comment type="subunit">
    <text evidence="14">Monomer.</text>
</comment>
<dbReference type="CDD" id="cd01740">
    <property type="entry name" value="GATase1_FGAR_AT"/>
    <property type="match status" value="1"/>
</dbReference>
<accession>A0A934S3B6</accession>
<keyword evidence="9 14" id="KW-0067">ATP-binding</keyword>
<comment type="similarity">
    <text evidence="3 14">In the N-terminal section; belongs to the FGAMS family.</text>
</comment>
<dbReference type="GO" id="GO:0005524">
    <property type="term" value="F:ATP binding"/>
    <property type="evidence" value="ECO:0007669"/>
    <property type="project" value="UniProtKB-UniRule"/>
</dbReference>
<feature type="binding site" evidence="14">
    <location>
        <position position="680"/>
    </location>
    <ligand>
        <name>Mg(2+)</name>
        <dbReference type="ChEBI" id="CHEBI:18420"/>
    </ligand>
</feature>
<dbReference type="GO" id="GO:0005737">
    <property type="term" value="C:cytoplasm"/>
    <property type="evidence" value="ECO:0007669"/>
    <property type="project" value="UniProtKB-SubCell"/>
</dbReference>
<dbReference type="CDD" id="cd02204">
    <property type="entry name" value="PurL_repeat2"/>
    <property type="match status" value="1"/>
</dbReference>
<dbReference type="FunFam" id="3.40.50.880:FF:000008">
    <property type="entry name" value="Phosphoribosylformylglycinamidine synthase"/>
    <property type="match status" value="1"/>
</dbReference>
<dbReference type="EC" id="6.3.5.3" evidence="14"/>
<name>A0A934S3B6_9BACT</name>
<evidence type="ECO:0000259" key="17">
    <source>
        <dbReference type="Pfam" id="PF18076"/>
    </source>
</evidence>
<sequence length="1291" mass="139814">MIILRGAPSHSEFRLQKLQASLTAAGLPVKSVYAEYLHAAEIEGDLSESELDVLKKLLTYGPTLEEHEPVGLQRIVAPRPGTLSPWSSKATDIAHICGLAKLERVERAVSFWVELENGGLDEAQLKALDAQLHDRMTQAVFAAQDELAILFRHEEPKPFTTVPVISGGREALVEANKSLGLALAEDEIDYLVENFQKLGRDPADIELMMFAQANSEHCRHKIFNASWDIDGEAQEKSLFKMIKNTFEMRSAGILSAYKDNAAVFEGSKGNRFFADPKTNAYGPSLEDIAILCKVETHNHPTAISPFPGAATGSGGEIRDEGATGIGSKPKAGLTGFTVSNLKLPDAPQPWEKDFGKPERIVSALDIMIDGPLGGAAFNNEFGRPAILGYFRTFEQEVPGANGPEIRGYHKPIMLAGGLGNIRTEHIEKGIVNEGDKLVVLGGPTMLIGLGGGAASSVDSGSGNEDLDFASVQRDNPEMERRCQEVIDRCWALGEENPIVFIHDVGAGGLSNAMPELVNDAGKGGVFDLRKVNNDEPGMSPLEIWCNESQERYVMAIPGDRIETFEAICKRERCPYAIIGEATDERQLVLEDPHFGNKPIDIPLEVLLGKPPRMHRSETKLTRPQEPLALDGVTLEEAANRVLSHPTVADKTFLITIGDRTVTGLIHRDQMVGPWQVPVADCAVTASSFDGYTGEAMSMGERTPTAVNSAAASARLAVGEALTNLASAQVGPLTQVNLSANWMSAPSVAGDAVDLYEAVQAVGMELCPELGVTIPVGKDSMSMSTVWQDDEGEKRVTAPNSLIISAFARCEDIRLSLTPQLIQEADTSLILIDLGRGKNRLGSSILAQTLSQMGEGNPDVDSAEDLKNFWDAIQQLGKEQKLLSYHDRSDGGLFAAAVEMAFAGNVGLDLEVPADSDAFASLFAEELGALIQIRDADEEAVLEVLRAHGLDTCSSVVGSLNGDHTIKVLQGGEGIYENGLSELRAIWSDVTFRMQSLRDNPESAESEHQIRQDVENKGINPKVTFDIQLGKDYDSRPKMAILREQGVNGEVEMAGAFYRAGFDCVDVHMTDVLSGKVSLADFKGMAACGGFSYGDVLGAGEGWAKSILFNEKARQEFKAFFEREDTFSLGVCNGCQMLSNLRSLIPGTAHWPHFVQNRSERYEGRLVSVKIENSPSVLYAGMEGSVLPIAVAHGEGRAEFKSEEAAASCNASGLVAARYVDNNHAATEAYPLNPNGSPFGITSLTSEDGRATILMPHPERVFRSTQLSWAPKDWGEDSPWMRMFRNARVFVG</sequence>
<dbReference type="Pfam" id="PF13507">
    <property type="entry name" value="GATase_5"/>
    <property type="match status" value="1"/>
</dbReference>
<reference evidence="19" key="1">
    <citation type="submission" date="2021-01" db="EMBL/GenBank/DDBJ databases">
        <title>Modified the classification status of verrucomicrobia.</title>
        <authorList>
            <person name="Feng X."/>
        </authorList>
    </citation>
    <scope>NUCLEOTIDE SEQUENCE</scope>
    <source>
        <strain evidence="19">KCTC 13126</strain>
    </source>
</reference>
<feature type="domain" description="Phosphoribosylformylglycinamidine synthase N-terminal" evidence="17">
    <location>
        <begin position="35"/>
        <end position="151"/>
    </location>
</feature>
<dbReference type="InterPro" id="IPR036921">
    <property type="entry name" value="PurM-like_N_sf"/>
</dbReference>
<dbReference type="SUPFAM" id="SSF56042">
    <property type="entry name" value="PurM C-terminal domain-like"/>
    <property type="match status" value="2"/>
</dbReference>
<dbReference type="CDD" id="cd02203">
    <property type="entry name" value="PurL_repeat1"/>
    <property type="match status" value="1"/>
</dbReference>
<evidence type="ECO:0000256" key="10">
    <source>
        <dbReference type="ARBA" id="ARBA00022842"/>
    </source>
</evidence>
<comment type="function">
    <text evidence="13 14">Phosphoribosylformylglycinamidine synthase involved in the purines biosynthetic pathway. Catalyzes the ATP-dependent conversion of formylglycinamide ribonucleotide (FGAR) and glutamine to yield formylglycinamidine ribonucleotide (FGAM) and glutamate.</text>
</comment>
<evidence type="ECO:0000256" key="5">
    <source>
        <dbReference type="ARBA" id="ARBA00022598"/>
    </source>
</evidence>
<feature type="binding site" evidence="14">
    <location>
        <position position="723"/>
    </location>
    <ligand>
        <name>Mg(2+)</name>
        <dbReference type="ChEBI" id="CHEBI:18420"/>
    </ligand>
</feature>
<keyword evidence="4 14" id="KW-0963">Cytoplasm</keyword>
<dbReference type="GO" id="GO:0006189">
    <property type="term" value="P:'de novo' IMP biosynthetic process"/>
    <property type="evidence" value="ECO:0007669"/>
    <property type="project" value="UniProtKB-UniRule"/>
</dbReference>
<dbReference type="InterPro" id="IPR010073">
    <property type="entry name" value="PurL_large"/>
</dbReference>
<keyword evidence="11 14" id="KW-0315">Glutamine amidotransferase</keyword>
<dbReference type="Pfam" id="PF22689">
    <property type="entry name" value="FGAR-AT_PurM_N-like"/>
    <property type="match status" value="1"/>
</dbReference>
<protein>
    <recommendedName>
        <fullName evidence="14">Phosphoribosylformylglycinamidine synthase</fullName>
        <shortName evidence="14">FGAM synthase</shortName>
        <shortName evidence="14">FGAMS</shortName>
        <ecNumber evidence="14">6.3.5.3</ecNumber>
    </recommendedName>
    <alternativeName>
        <fullName evidence="14">Formylglycinamide ribonucleotide amidotransferase</fullName>
        <shortName evidence="14">FGAR amidotransferase</shortName>
        <shortName evidence="14">FGAR-AT</shortName>
    </alternativeName>
</protein>
<evidence type="ECO:0000256" key="6">
    <source>
        <dbReference type="ARBA" id="ARBA00022723"/>
    </source>
</evidence>
<dbReference type="Gene3D" id="1.10.8.750">
    <property type="entry name" value="Phosphoribosylformylglycinamidine synthase, linker domain"/>
    <property type="match status" value="1"/>
</dbReference>
<proteinExistence type="inferred from homology"/>
<feature type="domain" description="PurM-like C-terminal" evidence="15">
    <location>
        <begin position="838"/>
        <end position="966"/>
    </location>
</feature>
<keyword evidence="10 14" id="KW-0460">Magnesium</keyword>
<keyword evidence="8 14" id="KW-0658">Purine biosynthesis</keyword>
<evidence type="ECO:0000256" key="8">
    <source>
        <dbReference type="ARBA" id="ARBA00022755"/>
    </source>
</evidence>
<evidence type="ECO:0000259" key="15">
    <source>
        <dbReference type="Pfam" id="PF02769"/>
    </source>
</evidence>
<evidence type="ECO:0000256" key="12">
    <source>
        <dbReference type="ARBA" id="ARBA00052585"/>
    </source>
</evidence>
<evidence type="ECO:0000256" key="9">
    <source>
        <dbReference type="ARBA" id="ARBA00022840"/>
    </source>
</evidence>
<keyword evidence="5 14" id="KW-0436">Ligase</keyword>
<evidence type="ECO:0000256" key="4">
    <source>
        <dbReference type="ARBA" id="ARBA00022490"/>
    </source>
</evidence>
<comment type="caution">
    <text evidence="14">Lacks conserved residue(s) required for the propagation of feature annotation.</text>
</comment>
<comment type="catalytic activity">
    <reaction evidence="12 14">
        <text>N(2)-formyl-N(1)-(5-phospho-beta-D-ribosyl)glycinamide + L-glutamine + ATP + H2O = 2-formamido-N(1)-(5-O-phospho-beta-D-ribosyl)acetamidine + L-glutamate + ADP + phosphate + H(+)</text>
        <dbReference type="Rhea" id="RHEA:17129"/>
        <dbReference type="ChEBI" id="CHEBI:15377"/>
        <dbReference type="ChEBI" id="CHEBI:15378"/>
        <dbReference type="ChEBI" id="CHEBI:29985"/>
        <dbReference type="ChEBI" id="CHEBI:30616"/>
        <dbReference type="ChEBI" id="CHEBI:43474"/>
        <dbReference type="ChEBI" id="CHEBI:58359"/>
        <dbReference type="ChEBI" id="CHEBI:147286"/>
        <dbReference type="ChEBI" id="CHEBI:147287"/>
        <dbReference type="ChEBI" id="CHEBI:456216"/>
        <dbReference type="EC" id="6.3.5.3"/>
    </reaction>
</comment>
<evidence type="ECO:0000256" key="13">
    <source>
        <dbReference type="ARBA" id="ARBA00057317"/>
    </source>
</evidence>
<dbReference type="SUPFAM" id="SSF52317">
    <property type="entry name" value="Class I glutamine amidotransferase-like"/>
    <property type="match status" value="1"/>
</dbReference>
<gene>
    <name evidence="14 19" type="primary">purL</name>
    <name evidence="19" type="synonym">purI</name>
    <name evidence="19" type="ORF">JIN87_26300</name>
</gene>
<dbReference type="InterPro" id="IPR036604">
    <property type="entry name" value="PurS-like_sf"/>
</dbReference>
<dbReference type="FunFam" id="3.90.650.10:FF:000002">
    <property type="entry name" value="Phosphoribosylformylglycinamidine synthase"/>
    <property type="match status" value="1"/>
</dbReference>
<dbReference type="PANTHER" id="PTHR10099:SF1">
    <property type="entry name" value="PHOSPHORIBOSYLFORMYLGLYCINAMIDINE SYNTHASE"/>
    <property type="match status" value="1"/>
</dbReference>
<evidence type="ECO:0000256" key="11">
    <source>
        <dbReference type="ARBA" id="ARBA00022962"/>
    </source>
</evidence>
<evidence type="ECO:0000259" key="16">
    <source>
        <dbReference type="Pfam" id="PF18072"/>
    </source>
</evidence>
<evidence type="ECO:0000256" key="14">
    <source>
        <dbReference type="HAMAP-Rule" id="MF_00419"/>
    </source>
</evidence>
<evidence type="ECO:0000313" key="19">
    <source>
        <dbReference type="EMBL" id="MBK1880425.1"/>
    </source>
</evidence>
<feature type="domain" description="FGAR-AT PurM N-terminal-like" evidence="18">
    <location>
        <begin position="649"/>
        <end position="808"/>
    </location>
</feature>
<comment type="pathway">
    <text evidence="2 14">Purine metabolism; IMP biosynthesis via de novo pathway; 5-amino-1-(5-phospho-D-ribosyl)imidazole from N(2)-formyl-N(1)-(5-phospho-D-ribosyl)glycinamide: step 1/2.</text>
</comment>
<dbReference type="SUPFAM" id="SSF55326">
    <property type="entry name" value="PurM N-terminal domain-like"/>
    <property type="match status" value="2"/>
</dbReference>
<dbReference type="InterPro" id="IPR010918">
    <property type="entry name" value="PurM-like_C_dom"/>
</dbReference>
<feature type="binding site" evidence="14">
    <location>
        <position position="888"/>
    </location>
    <ligand>
        <name>ATP</name>
        <dbReference type="ChEBI" id="CHEBI:30616"/>
    </ligand>
</feature>
<comment type="subcellular location">
    <subcellularLocation>
        <location evidence="1 14">Cytoplasm</location>
    </subcellularLocation>
</comment>
<dbReference type="NCBIfam" id="NF003672">
    <property type="entry name" value="PRK05297.1"/>
    <property type="match status" value="1"/>
</dbReference>
<dbReference type="Gene3D" id="3.40.50.880">
    <property type="match status" value="1"/>
</dbReference>
<dbReference type="Pfam" id="PF18072">
    <property type="entry name" value="FGAR-AT_linker"/>
    <property type="match status" value="1"/>
</dbReference>
<dbReference type="Pfam" id="PF18076">
    <property type="entry name" value="FGAR-AT_N"/>
    <property type="match status" value="1"/>
</dbReference>
<keyword evidence="7 14" id="KW-0547">Nucleotide-binding</keyword>
<dbReference type="SMART" id="SM01211">
    <property type="entry name" value="GATase_5"/>
    <property type="match status" value="1"/>
</dbReference>
<evidence type="ECO:0000313" key="20">
    <source>
        <dbReference type="Proteomes" id="UP000617628"/>
    </source>
</evidence>
<feature type="binding site" evidence="14">
    <location>
        <position position="679"/>
    </location>
    <ligand>
        <name>ATP</name>
        <dbReference type="ChEBI" id="CHEBI:30616"/>
    </ligand>
</feature>
<feature type="binding site" evidence="14">
    <location>
        <position position="719"/>
    </location>
    <ligand>
        <name>Mg(2+)</name>
        <dbReference type="ChEBI" id="CHEBI:18420"/>
    </ligand>
</feature>
<feature type="active site" description="Nucleophile" evidence="14">
    <location>
        <position position="1131"/>
    </location>
</feature>
<comment type="caution">
    <text evidence="19">The sequence shown here is derived from an EMBL/GenBank/DDBJ whole genome shotgun (WGS) entry which is preliminary data.</text>
</comment>
<dbReference type="FunFam" id="3.30.1330.10:FF:000005">
    <property type="entry name" value="Phosphoribosylformylglycinamidine synthase"/>
    <property type="match status" value="1"/>
</dbReference>
<keyword evidence="20" id="KW-1185">Reference proteome</keyword>
<dbReference type="RefSeq" id="WP_200359373.1">
    <property type="nucleotide sequence ID" value="NZ_JAENIL010000087.1"/>
</dbReference>
<evidence type="ECO:0000256" key="7">
    <source>
        <dbReference type="ARBA" id="ARBA00022741"/>
    </source>
</evidence>
<dbReference type="Gene3D" id="3.90.650.10">
    <property type="entry name" value="PurM-like C-terminal domain"/>
    <property type="match status" value="2"/>
</dbReference>
<dbReference type="Pfam" id="PF02769">
    <property type="entry name" value="AIRS_C"/>
    <property type="match status" value="2"/>
</dbReference>
<feature type="active site" evidence="14">
    <location>
        <position position="1256"/>
    </location>
</feature>
<dbReference type="GO" id="GO:0046872">
    <property type="term" value="F:metal ion binding"/>
    <property type="evidence" value="ECO:0007669"/>
    <property type="project" value="UniProtKB-KW"/>
</dbReference>
<feature type="domain" description="PurM-like C-terminal" evidence="15">
    <location>
        <begin position="433"/>
        <end position="589"/>
    </location>
</feature>
<keyword evidence="6 14" id="KW-0479">Metal-binding</keyword>
<feature type="binding site" evidence="14">
    <location>
        <position position="886"/>
    </location>
    <ligand>
        <name>Mg(2+)</name>
        <dbReference type="ChEBI" id="CHEBI:18420"/>
    </ligand>
</feature>
<dbReference type="InterPro" id="IPR036676">
    <property type="entry name" value="PurM-like_C_sf"/>
</dbReference>
<dbReference type="HAMAP" id="MF_00419">
    <property type="entry name" value="PurL_1"/>
    <property type="match status" value="1"/>
</dbReference>
<organism evidence="19 20">
    <name type="scientific">Pelagicoccus mobilis</name>
    <dbReference type="NCBI Taxonomy" id="415221"/>
    <lineage>
        <taxon>Bacteria</taxon>
        <taxon>Pseudomonadati</taxon>
        <taxon>Verrucomicrobiota</taxon>
        <taxon>Opitutia</taxon>
        <taxon>Puniceicoccales</taxon>
        <taxon>Pelagicoccaceae</taxon>
        <taxon>Pelagicoccus</taxon>
    </lineage>
</organism>
<dbReference type="InterPro" id="IPR055181">
    <property type="entry name" value="FGAR-AT_PurM_N-like"/>
</dbReference>
<dbReference type="GO" id="GO:0004642">
    <property type="term" value="F:phosphoribosylformylglycinamidine synthase activity"/>
    <property type="evidence" value="ECO:0007669"/>
    <property type="project" value="UniProtKB-UniRule"/>
</dbReference>
<dbReference type="NCBIfam" id="TIGR01735">
    <property type="entry name" value="FGAM_synt"/>
    <property type="match status" value="1"/>
</dbReference>
<dbReference type="Gene3D" id="3.30.1330.10">
    <property type="entry name" value="PurM-like, N-terminal domain"/>
    <property type="match status" value="2"/>
</dbReference>
<dbReference type="SUPFAM" id="SSF82697">
    <property type="entry name" value="PurS-like"/>
    <property type="match status" value="1"/>
</dbReference>
<dbReference type="PANTHER" id="PTHR10099">
    <property type="entry name" value="PHOSPHORIBOSYLFORMYLGLYCINAMIDINE SYNTHASE"/>
    <property type="match status" value="1"/>
</dbReference>
<dbReference type="PROSITE" id="PS51273">
    <property type="entry name" value="GATASE_TYPE_1"/>
    <property type="match status" value="1"/>
</dbReference>
<dbReference type="SUPFAM" id="SSF109736">
    <property type="entry name" value="FGAM synthase PurL, linker domain"/>
    <property type="match status" value="1"/>
</dbReference>
<dbReference type="EMBL" id="JAENIL010000087">
    <property type="protein sequence ID" value="MBK1880425.1"/>
    <property type="molecule type" value="Genomic_DNA"/>
</dbReference>